<dbReference type="InterPro" id="IPR021146">
    <property type="entry name" value="Phage_gp6-like_head-tail"/>
</dbReference>
<evidence type="ECO:0000313" key="2">
    <source>
        <dbReference type="Proteomes" id="UP000541470"/>
    </source>
</evidence>
<dbReference type="NCBIfam" id="TIGR02215">
    <property type="entry name" value="phage_chp_gp8"/>
    <property type="match status" value="1"/>
</dbReference>
<keyword evidence="2" id="KW-1185">Reference proteome</keyword>
<name>A0A7Y0AVV5_9HYPH</name>
<dbReference type="Pfam" id="PF05135">
    <property type="entry name" value="Phage_connect_1"/>
    <property type="match status" value="1"/>
</dbReference>
<organism evidence="1 2">
    <name type="scientific">Rhizobium terricola</name>
    <dbReference type="NCBI Taxonomy" id="2728849"/>
    <lineage>
        <taxon>Bacteria</taxon>
        <taxon>Pseudomonadati</taxon>
        <taxon>Pseudomonadota</taxon>
        <taxon>Alphaproteobacteria</taxon>
        <taxon>Hyphomicrobiales</taxon>
        <taxon>Rhizobiaceae</taxon>
        <taxon>Rhizobium/Agrobacterium group</taxon>
        <taxon>Rhizobium</taxon>
    </lineage>
</organism>
<dbReference type="CDD" id="cd08054">
    <property type="entry name" value="gp6"/>
    <property type="match status" value="1"/>
</dbReference>
<dbReference type="NCBIfam" id="TIGR01560">
    <property type="entry name" value="put_DNA_pack"/>
    <property type="match status" value="1"/>
</dbReference>
<accession>A0A7Y0AVV5</accession>
<dbReference type="Gene3D" id="1.10.3230.30">
    <property type="entry name" value="Phage gp6-like head-tail connector protein"/>
    <property type="match status" value="1"/>
</dbReference>
<sequence length="189" mass="20160">MTLFATAPPAAEPVTLGEAKTHLRIDADDEDALIAALISTAREHVERETGLVMLSRGFRFCLDAWPGDGVVRIPCGPVRAIEAVTVYDAEGEAQAVPLAGHLLDGEARPARLWLADPPRPGRMLNGIEIDFVAGFGESGADVPDTLKRAMLMHVAAMFSVRGVVSPEALPAAIPPGYERLIAPFCRRGL</sequence>
<dbReference type="AlphaFoldDB" id="A0A7Y0AVV5"/>
<dbReference type="EMBL" id="JABBGK010000001">
    <property type="protein sequence ID" value="NML74376.1"/>
    <property type="molecule type" value="Genomic_DNA"/>
</dbReference>
<reference evidence="1 2" key="1">
    <citation type="submission" date="2020-04" db="EMBL/GenBank/DDBJ databases">
        <title>Rhizobium sp. S-51 isolated from soil.</title>
        <authorList>
            <person name="Dahal R.H."/>
        </authorList>
    </citation>
    <scope>NUCLEOTIDE SEQUENCE [LARGE SCALE GENOMIC DNA]</scope>
    <source>
        <strain evidence="1 2">S-51</strain>
    </source>
</reference>
<comment type="caution">
    <text evidence="1">The sequence shown here is derived from an EMBL/GenBank/DDBJ whole genome shotgun (WGS) entry which is preliminary data.</text>
</comment>
<protein>
    <recommendedName>
        <fullName evidence="3">PhiE125 gp8 family phage protein</fullName>
    </recommendedName>
</protein>
<evidence type="ECO:0008006" key="3">
    <source>
        <dbReference type="Google" id="ProtNLM"/>
    </source>
</evidence>
<proteinExistence type="predicted"/>
<dbReference type="InterPro" id="IPR006450">
    <property type="entry name" value="Phage_HK97_gp6-like"/>
</dbReference>
<dbReference type="Proteomes" id="UP000541470">
    <property type="component" value="Unassembled WGS sequence"/>
</dbReference>
<gene>
    <name evidence="1" type="ORF">HHL25_09605</name>
</gene>
<evidence type="ECO:0000313" key="1">
    <source>
        <dbReference type="EMBL" id="NML74376.1"/>
    </source>
</evidence>
<dbReference type="RefSeq" id="WP_169589461.1">
    <property type="nucleotide sequence ID" value="NZ_JABBGK010000001.1"/>
</dbReference>
<dbReference type="InterPro" id="IPR011738">
    <property type="entry name" value="Phage_CHP"/>
</dbReference>